<dbReference type="InterPro" id="IPR052976">
    <property type="entry name" value="Scoloptoxin-like"/>
</dbReference>
<feature type="compositionally biased region" description="Basic and acidic residues" evidence="1">
    <location>
        <begin position="1172"/>
        <end position="1190"/>
    </location>
</feature>
<sequence>MRWRWCNRRMDHLSRTVLLCVLLSLGVCDGARRPVHRRKDTARASELYEPAPSAESLQAIAEAMGAAGFEHYTEGRPLVKRLIPADSQPDLDVVEHQGVIGKAGVDFPAYPNIPHTGFNCKNVPTGYYADLETDCQVFHICDTSRKISFLCPNGTIFSQSHLICDWWFKVDCASAPALYESSAEYYSNEQKKSQKISHSLTKNQDLQQIGDSHVRAESRRSSVNVPTTTERFQNHKQRLQTDTPFNIVTARSYQTLFDFHPTQRVTTAAVEKRRRNLVQLITNNFALPKSTSPTYSEISKTTPIDYNFREMQVAAETASFANNNNRQFLQDFHNKNYRPYPVYTPNTPKPKPKFNPNLTTLYDIRDKHLPQETQETTKRPTLVPYTKSYTTYENQEPYTRPGVSLLKGFLDKQKNKTLITTTEPIPVVTERNDKYENKVVIETKDTFESATKIPHTTRSIYKVTTETTTPSKSISISTKKVDATTEVSYKERRERLMRKLNLDFYGPSDTATPMISTEKFFGDQTNRPGLIVPPSLTPKTLHSLAIYYATALDNLSTTPSPEEGETTTVPIDYELMEQTLPGLFSQKTINKYTNLFGQGANTDQAELIEEMKAELNGTFNDLSEDLTIQQSQNPLATSPQIRELAQVFTHALSAYLQDPVQFRKVLSDIRPTHPSFGDLLSTTEETINTEPTTTVNEEDDEILGFSDDNKLKAIQQSLREGKALGIPTIYPTTAEPKTTTPEILSTNYHTTTVRNPFRCCGRISASYTTASSPIIATTTPAYMQTVASTTNNLVENYTESATDYSVPRYGGFQNNALTDSYYGKSVNLSDAKPLNQYVEVTNLPTAWGVDITGSTVPTTVQDFESKRIRTSTVIPTTTQVYFTETESIELENEEELQRAHSQSFIGPKNSRQGKQITLEKNSTGIKKPSEDLEAPTLPDLETTTIQTTTSAPTTFKQEEAEELTTTSLGNIFTSPDSDKTTYQQWTSNFDNWHSTVIDPITFNDNLSPTGPDTQTVKHSYVPITATTPTEYPITTEQTASSTANVEITTNFKENERIGRLLRDSSTEPAQELTTIADTVVEKAKEIMGGMNSTTTQKLMNVMKKTKSKTVKRLILLLIQTCDDDHNSTAEASKKALLEALMAVSQKDMEEIAKEETTEVPTTSSDDEIQSTDYRRMDRQELRPRQFERKGKSLSFDPSAINSLSNPTTDSNRRNEDLEPASTTLSPRTTTSRRGHKKYNTTPEIKVTRIPLFEPVKPTAEARVSSGSDLKTASDTRALELLRSLYTIAARWG</sequence>
<dbReference type="EMBL" id="JH668330">
    <property type="protein sequence ID" value="KAG6446165.1"/>
    <property type="molecule type" value="Genomic_DNA"/>
</dbReference>
<accession>A0A921YX08</accession>
<evidence type="ECO:0000256" key="1">
    <source>
        <dbReference type="SAM" id="MobiDB-lite"/>
    </source>
</evidence>
<feature type="domain" description="Chitin-binding type-2" evidence="3">
    <location>
        <begin position="117"/>
        <end position="174"/>
    </location>
</feature>
<evidence type="ECO:0000313" key="5">
    <source>
        <dbReference type="Proteomes" id="UP000791440"/>
    </source>
</evidence>
<dbReference type="EMBL" id="JH668330">
    <property type="protein sequence ID" value="KAG6446163.1"/>
    <property type="molecule type" value="Genomic_DNA"/>
</dbReference>
<reference evidence="4" key="2">
    <citation type="submission" date="2020-12" db="EMBL/GenBank/DDBJ databases">
        <authorList>
            <person name="Kanost M."/>
        </authorList>
    </citation>
    <scope>NUCLEOTIDE SEQUENCE</scope>
</reference>
<dbReference type="Pfam" id="PF01607">
    <property type="entry name" value="CBM_14"/>
    <property type="match status" value="1"/>
</dbReference>
<feature type="chain" id="PRO_5038276376" description="Chitin-binding type-2 domain-containing protein" evidence="2">
    <location>
        <begin position="31"/>
        <end position="1292"/>
    </location>
</feature>
<name>A0A921YX08_MANSE</name>
<proteinExistence type="predicted"/>
<protein>
    <recommendedName>
        <fullName evidence="3">Chitin-binding type-2 domain-containing protein</fullName>
    </recommendedName>
</protein>
<keyword evidence="5" id="KW-1185">Reference proteome</keyword>
<gene>
    <name evidence="4" type="ORF">O3G_MSEX004305</name>
</gene>
<dbReference type="PANTHER" id="PTHR22933">
    <property type="entry name" value="FI18007P1-RELATED"/>
    <property type="match status" value="1"/>
</dbReference>
<dbReference type="InterPro" id="IPR002557">
    <property type="entry name" value="Chitin-bd_dom"/>
</dbReference>
<keyword evidence="2" id="KW-0732">Signal</keyword>
<dbReference type="EMBL" id="JH668330">
    <property type="protein sequence ID" value="KAG6446162.1"/>
    <property type="molecule type" value="Genomic_DNA"/>
</dbReference>
<evidence type="ECO:0000313" key="4">
    <source>
        <dbReference type="EMBL" id="KAG6446162.1"/>
    </source>
</evidence>
<dbReference type="SMART" id="SM00494">
    <property type="entry name" value="ChtBD2"/>
    <property type="match status" value="1"/>
</dbReference>
<feature type="region of interest" description="Disordered" evidence="1">
    <location>
        <begin position="1151"/>
        <end position="1241"/>
    </location>
</feature>
<feature type="region of interest" description="Disordered" evidence="1">
    <location>
        <begin position="212"/>
        <end position="231"/>
    </location>
</feature>
<dbReference type="PANTHER" id="PTHR22933:SF42">
    <property type="entry name" value="FI18455P1-RELATED"/>
    <property type="match status" value="1"/>
</dbReference>
<evidence type="ECO:0000256" key="2">
    <source>
        <dbReference type="SAM" id="SignalP"/>
    </source>
</evidence>
<reference evidence="4" key="1">
    <citation type="journal article" date="2016" name="Insect Biochem. Mol. Biol.">
        <title>Multifaceted biological insights from a draft genome sequence of the tobacco hornworm moth, Manduca sexta.</title>
        <authorList>
            <person name="Kanost M.R."/>
            <person name="Arrese E.L."/>
            <person name="Cao X."/>
            <person name="Chen Y.R."/>
            <person name="Chellapilla S."/>
            <person name="Goldsmith M.R."/>
            <person name="Grosse-Wilde E."/>
            <person name="Heckel D.G."/>
            <person name="Herndon N."/>
            <person name="Jiang H."/>
            <person name="Papanicolaou A."/>
            <person name="Qu J."/>
            <person name="Soulages J.L."/>
            <person name="Vogel H."/>
            <person name="Walters J."/>
            <person name="Waterhouse R.M."/>
            <person name="Ahn S.J."/>
            <person name="Almeida F.C."/>
            <person name="An C."/>
            <person name="Aqrawi P."/>
            <person name="Bretschneider A."/>
            <person name="Bryant W.B."/>
            <person name="Bucks S."/>
            <person name="Chao H."/>
            <person name="Chevignon G."/>
            <person name="Christen J.M."/>
            <person name="Clarke D.F."/>
            <person name="Dittmer N.T."/>
            <person name="Ferguson L.C.F."/>
            <person name="Garavelou S."/>
            <person name="Gordon K.H.J."/>
            <person name="Gunaratna R.T."/>
            <person name="Han Y."/>
            <person name="Hauser F."/>
            <person name="He Y."/>
            <person name="Heidel-Fischer H."/>
            <person name="Hirsh A."/>
            <person name="Hu Y."/>
            <person name="Jiang H."/>
            <person name="Kalra D."/>
            <person name="Klinner C."/>
            <person name="Konig C."/>
            <person name="Kovar C."/>
            <person name="Kroll A.R."/>
            <person name="Kuwar S.S."/>
            <person name="Lee S.L."/>
            <person name="Lehman R."/>
            <person name="Li K."/>
            <person name="Li Z."/>
            <person name="Liang H."/>
            <person name="Lovelace S."/>
            <person name="Lu Z."/>
            <person name="Mansfield J.H."/>
            <person name="McCulloch K.J."/>
            <person name="Mathew T."/>
            <person name="Morton B."/>
            <person name="Muzny D.M."/>
            <person name="Neunemann D."/>
            <person name="Ongeri F."/>
            <person name="Pauchet Y."/>
            <person name="Pu L.L."/>
            <person name="Pyrousis I."/>
            <person name="Rao X.J."/>
            <person name="Redding A."/>
            <person name="Roesel C."/>
            <person name="Sanchez-Gracia A."/>
            <person name="Schaack S."/>
            <person name="Shukla A."/>
            <person name="Tetreau G."/>
            <person name="Wang Y."/>
            <person name="Xiong G.H."/>
            <person name="Traut W."/>
            <person name="Walsh T.K."/>
            <person name="Worley K.C."/>
            <person name="Wu D."/>
            <person name="Wu W."/>
            <person name="Wu Y.Q."/>
            <person name="Zhang X."/>
            <person name="Zou Z."/>
            <person name="Zucker H."/>
            <person name="Briscoe A.D."/>
            <person name="Burmester T."/>
            <person name="Clem R.J."/>
            <person name="Feyereisen R."/>
            <person name="Grimmelikhuijzen C.J.P."/>
            <person name="Hamodrakas S.J."/>
            <person name="Hansson B.S."/>
            <person name="Huguet E."/>
            <person name="Jermiin L.S."/>
            <person name="Lan Q."/>
            <person name="Lehman H.K."/>
            <person name="Lorenzen M."/>
            <person name="Merzendorfer H."/>
            <person name="Michalopoulos I."/>
            <person name="Morton D.B."/>
            <person name="Muthukrishnan S."/>
            <person name="Oakeshott J.G."/>
            <person name="Palmer W."/>
            <person name="Park Y."/>
            <person name="Passarelli A.L."/>
            <person name="Rozas J."/>
            <person name="Schwartz L.M."/>
            <person name="Smith W."/>
            <person name="Southgate A."/>
            <person name="Vilcinskas A."/>
            <person name="Vogt R."/>
            <person name="Wang P."/>
            <person name="Werren J."/>
            <person name="Yu X.Q."/>
            <person name="Zhou J.J."/>
            <person name="Brown S.J."/>
            <person name="Scherer S.E."/>
            <person name="Richards S."/>
            <person name="Blissard G.W."/>
        </authorList>
    </citation>
    <scope>NUCLEOTIDE SEQUENCE</scope>
</reference>
<dbReference type="SUPFAM" id="SSF57625">
    <property type="entry name" value="Invertebrate chitin-binding proteins"/>
    <property type="match status" value="1"/>
</dbReference>
<feature type="compositionally biased region" description="Polar residues" evidence="1">
    <location>
        <begin position="221"/>
        <end position="231"/>
    </location>
</feature>
<dbReference type="PROSITE" id="PS50940">
    <property type="entry name" value="CHIT_BIND_II"/>
    <property type="match status" value="1"/>
</dbReference>
<dbReference type="EMBL" id="JH668330">
    <property type="protein sequence ID" value="KAG6446164.1"/>
    <property type="molecule type" value="Genomic_DNA"/>
</dbReference>
<evidence type="ECO:0000259" key="3">
    <source>
        <dbReference type="PROSITE" id="PS50940"/>
    </source>
</evidence>
<feature type="compositionally biased region" description="Polar residues" evidence="1">
    <location>
        <begin position="1199"/>
        <end position="1209"/>
    </location>
</feature>
<feature type="region of interest" description="Disordered" evidence="1">
    <location>
        <begin position="898"/>
        <end position="935"/>
    </location>
</feature>
<dbReference type="Proteomes" id="UP000791440">
    <property type="component" value="Unassembled WGS sequence"/>
</dbReference>
<dbReference type="InterPro" id="IPR036508">
    <property type="entry name" value="Chitin-bd_dom_sf"/>
</dbReference>
<feature type="compositionally biased region" description="Polar residues" evidence="1">
    <location>
        <begin position="899"/>
        <end position="924"/>
    </location>
</feature>
<dbReference type="GO" id="GO:0005576">
    <property type="term" value="C:extracellular region"/>
    <property type="evidence" value="ECO:0007669"/>
    <property type="project" value="InterPro"/>
</dbReference>
<organism evidence="4 5">
    <name type="scientific">Manduca sexta</name>
    <name type="common">Tobacco hawkmoth</name>
    <name type="synonym">Tobacco hornworm</name>
    <dbReference type="NCBI Taxonomy" id="7130"/>
    <lineage>
        <taxon>Eukaryota</taxon>
        <taxon>Metazoa</taxon>
        <taxon>Ecdysozoa</taxon>
        <taxon>Arthropoda</taxon>
        <taxon>Hexapoda</taxon>
        <taxon>Insecta</taxon>
        <taxon>Pterygota</taxon>
        <taxon>Neoptera</taxon>
        <taxon>Endopterygota</taxon>
        <taxon>Lepidoptera</taxon>
        <taxon>Glossata</taxon>
        <taxon>Ditrysia</taxon>
        <taxon>Bombycoidea</taxon>
        <taxon>Sphingidae</taxon>
        <taxon>Sphinginae</taxon>
        <taxon>Sphingini</taxon>
        <taxon>Manduca</taxon>
    </lineage>
</organism>
<dbReference type="Gene3D" id="2.170.140.10">
    <property type="entry name" value="Chitin binding domain"/>
    <property type="match status" value="1"/>
</dbReference>
<feature type="signal peptide" evidence="2">
    <location>
        <begin position="1"/>
        <end position="30"/>
    </location>
</feature>
<dbReference type="GO" id="GO:0008061">
    <property type="term" value="F:chitin binding"/>
    <property type="evidence" value="ECO:0007669"/>
    <property type="project" value="InterPro"/>
</dbReference>
<comment type="caution">
    <text evidence="4">The sequence shown here is derived from an EMBL/GenBank/DDBJ whole genome shotgun (WGS) entry which is preliminary data.</text>
</comment>